<dbReference type="Proteomes" id="UP000324800">
    <property type="component" value="Unassembled WGS sequence"/>
</dbReference>
<reference evidence="2 3" key="1">
    <citation type="submission" date="2019-03" db="EMBL/GenBank/DDBJ databases">
        <title>Single cell metagenomics reveals metabolic interactions within the superorganism composed of flagellate Streblomastix strix and complex community of Bacteroidetes bacteria on its surface.</title>
        <authorList>
            <person name="Treitli S.C."/>
            <person name="Kolisko M."/>
            <person name="Husnik F."/>
            <person name="Keeling P."/>
            <person name="Hampl V."/>
        </authorList>
    </citation>
    <scope>NUCLEOTIDE SEQUENCE [LARGE SCALE GENOMIC DNA]</scope>
    <source>
        <strain evidence="2">ST1C</strain>
    </source>
</reference>
<proteinExistence type="predicted"/>
<evidence type="ECO:0008006" key="4">
    <source>
        <dbReference type="Google" id="ProtNLM"/>
    </source>
</evidence>
<feature type="region of interest" description="Disordered" evidence="1">
    <location>
        <begin position="1"/>
        <end position="21"/>
    </location>
</feature>
<evidence type="ECO:0000256" key="1">
    <source>
        <dbReference type="SAM" id="MobiDB-lite"/>
    </source>
</evidence>
<name>A0A5J4VC59_9EUKA</name>
<comment type="caution">
    <text evidence="2">The sequence shown here is derived from an EMBL/GenBank/DDBJ whole genome shotgun (WGS) entry which is preliminary data.</text>
</comment>
<organism evidence="2 3">
    <name type="scientific">Streblomastix strix</name>
    <dbReference type="NCBI Taxonomy" id="222440"/>
    <lineage>
        <taxon>Eukaryota</taxon>
        <taxon>Metamonada</taxon>
        <taxon>Preaxostyla</taxon>
        <taxon>Oxymonadida</taxon>
        <taxon>Streblomastigidae</taxon>
        <taxon>Streblomastix</taxon>
    </lineage>
</organism>
<dbReference type="EMBL" id="SNRW01008126">
    <property type="protein sequence ID" value="KAA6380051.1"/>
    <property type="molecule type" value="Genomic_DNA"/>
</dbReference>
<protein>
    <recommendedName>
        <fullName evidence="4">RRM domain-containing protein</fullName>
    </recommendedName>
</protein>
<sequence>MSKQRRVEGESPDEEEKDQSIAQTNEIEEYVVVCDGIPAETKQSELRLFLFRIVELQNMWMEDKNETRQALIYFSTVEEMKKLIDNKKIPLFKSSPLTFEKVSDELKSMSSIYFHLISGKSIEDQENMPMLLRLLQIISQKRSQQ</sequence>
<gene>
    <name evidence="2" type="ORF">EZS28_024422</name>
</gene>
<dbReference type="AlphaFoldDB" id="A0A5J4VC59"/>
<evidence type="ECO:0000313" key="2">
    <source>
        <dbReference type="EMBL" id="KAA6380051.1"/>
    </source>
</evidence>
<evidence type="ECO:0000313" key="3">
    <source>
        <dbReference type="Proteomes" id="UP000324800"/>
    </source>
</evidence>
<accession>A0A5J4VC59</accession>